<dbReference type="PANTHER" id="PTHR21485:SF3">
    <property type="entry name" value="N-ACYLNEURAMINATE CYTIDYLYLTRANSFERASE"/>
    <property type="match status" value="1"/>
</dbReference>
<dbReference type="InterPro" id="IPR036412">
    <property type="entry name" value="HAD-like_sf"/>
</dbReference>
<evidence type="ECO:0000256" key="5">
    <source>
        <dbReference type="ARBA" id="ARBA00013066"/>
    </source>
</evidence>
<dbReference type="EC" id="3.1.3.45" evidence="5"/>
<evidence type="ECO:0000256" key="1">
    <source>
        <dbReference type="ARBA" id="ARBA00000898"/>
    </source>
</evidence>
<dbReference type="NCBIfam" id="TIGR01670">
    <property type="entry name" value="KdsC-phosphatas"/>
    <property type="match status" value="1"/>
</dbReference>
<evidence type="ECO:0000256" key="2">
    <source>
        <dbReference type="ARBA" id="ARBA00001946"/>
    </source>
</evidence>
<dbReference type="AlphaFoldDB" id="A0A7H0GGH1"/>
<evidence type="ECO:0000256" key="6">
    <source>
        <dbReference type="ARBA" id="ARBA00020092"/>
    </source>
</evidence>
<evidence type="ECO:0000256" key="7">
    <source>
        <dbReference type="ARBA" id="ARBA00022723"/>
    </source>
</evidence>
<comment type="catalytic activity">
    <reaction evidence="1">
        <text>3-deoxy-alpha-D-manno-2-octulosonate-8-phosphate + H2O = 3-deoxy-alpha-D-manno-oct-2-ulosonate + phosphate</text>
        <dbReference type="Rhea" id="RHEA:11500"/>
        <dbReference type="ChEBI" id="CHEBI:15377"/>
        <dbReference type="ChEBI" id="CHEBI:43474"/>
        <dbReference type="ChEBI" id="CHEBI:85985"/>
        <dbReference type="ChEBI" id="CHEBI:85986"/>
        <dbReference type="EC" id="3.1.3.45"/>
    </reaction>
</comment>
<dbReference type="Proteomes" id="UP000516028">
    <property type="component" value="Chromosome"/>
</dbReference>
<keyword evidence="8 12" id="KW-0378">Hydrolase</keyword>
<evidence type="ECO:0000256" key="3">
    <source>
        <dbReference type="ARBA" id="ARBA00005893"/>
    </source>
</evidence>
<dbReference type="RefSeq" id="WP_187723100.1">
    <property type="nucleotide sequence ID" value="NZ_CP060783.1"/>
</dbReference>
<sequence length="190" mass="20276">MSNSQAAAKPLQPALRIDPELLLRAQPVRVVFFDVDGVLTDGGLYFSETGETLKRFNTLDGHGLKLLQKAGITPAVVTGRDSPALRLRLKALGVVHARFGTEDKRPAAEAILAELGLDWSQAAAMGDDWPDLPVMRRAAFACAPPNAQVEAKANAHYITGAAAGHGAAREFCDLLLVASGRYTQLLAEYA</sequence>
<dbReference type="SFLD" id="SFLDS00003">
    <property type="entry name" value="Haloacid_Dehalogenase"/>
    <property type="match status" value="1"/>
</dbReference>
<comment type="cofactor">
    <cofactor evidence="2 11">
        <name>Mg(2+)</name>
        <dbReference type="ChEBI" id="CHEBI:18420"/>
    </cofactor>
</comment>
<dbReference type="PIRSF" id="PIRSF006118">
    <property type="entry name" value="KDO8-P_Ptase"/>
    <property type="match status" value="1"/>
</dbReference>
<name>A0A7H0GGH1_9BURK</name>
<dbReference type="GO" id="GO:0046872">
    <property type="term" value="F:metal ion binding"/>
    <property type="evidence" value="ECO:0007669"/>
    <property type="project" value="UniProtKB-KW"/>
</dbReference>
<dbReference type="FunFam" id="3.40.50.1000:FF:000029">
    <property type="entry name" value="3-deoxy-D-manno-octulosonate 8-phosphate phosphatase KdsC"/>
    <property type="match status" value="1"/>
</dbReference>
<evidence type="ECO:0000256" key="4">
    <source>
        <dbReference type="ARBA" id="ARBA00011881"/>
    </source>
</evidence>
<evidence type="ECO:0000313" key="12">
    <source>
        <dbReference type="EMBL" id="QNP47387.1"/>
    </source>
</evidence>
<keyword evidence="7 11" id="KW-0479">Metal-binding</keyword>
<dbReference type="SFLD" id="SFLDG01138">
    <property type="entry name" value="C1.6.2:_Deoxy-d-mannose-octulo"/>
    <property type="match status" value="1"/>
</dbReference>
<feature type="binding site" evidence="11">
    <location>
        <position position="34"/>
    </location>
    <ligand>
        <name>Mg(2+)</name>
        <dbReference type="ChEBI" id="CHEBI:18420"/>
    </ligand>
</feature>
<dbReference type="Pfam" id="PF08282">
    <property type="entry name" value="Hydrolase_3"/>
    <property type="match status" value="1"/>
</dbReference>
<dbReference type="InterPro" id="IPR023214">
    <property type="entry name" value="HAD_sf"/>
</dbReference>
<dbReference type="SUPFAM" id="SSF56784">
    <property type="entry name" value="HAD-like"/>
    <property type="match status" value="1"/>
</dbReference>
<feature type="binding site" evidence="11">
    <location>
        <position position="36"/>
    </location>
    <ligand>
        <name>substrate</name>
    </ligand>
</feature>
<dbReference type="GO" id="GO:0008781">
    <property type="term" value="F:N-acylneuraminate cytidylyltransferase activity"/>
    <property type="evidence" value="ECO:0007669"/>
    <property type="project" value="TreeGrafter"/>
</dbReference>
<gene>
    <name evidence="12" type="ORF">H9K75_13765</name>
</gene>
<dbReference type="CDD" id="cd01630">
    <property type="entry name" value="HAD_KDO-like"/>
    <property type="match status" value="1"/>
</dbReference>
<dbReference type="SFLD" id="SFLDG01136">
    <property type="entry name" value="C1.6:_Phosphoserine_Phosphatas"/>
    <property type="match status" value="1"/>
</dbReference>
<comment type="similarity">
    <text evidence="3">Belongs to the KdsC family.</text>
</comment>
<reference evidence="12 13" key="1">
    <citation type="submission" date="2020-08" db="EMBL/GenBank/DDBJ databases">
        <title>Genome sequence of Diaphorobacter aerolatus KACC 16536T.</title>
        <authorList>
            <person name="Hyun D.-W."/>
            <person name="Bae J.-W."/>
        </authorList>
    </citation>
    <scope>NUCLEOTIDE SEQUENCE [LARGE SCALE GENOMIC DNA]</scope>
    <source>
        <strain evidence="12 13">KACC 16536</strain>
    </source>
</reference>
<dbReference type="KEGG" id="daer:H9K75_13765"/>
<dbReference type="PANTHER" id="PTHR21485">
    <property type="entry name" value="HAD SUPERFAMILY MEMBERS CMAS AND KDSC"/>
    <property type="match status" value="1"/>
</dbReference>
<dbReference type="EMBL" id="CP060783">
    <property type="protein sequence ID" value="QNP47387.1"/>
    <property type="molecule type" value="Genomic_DNA"/>
</dbReference>
<evidence type="ECO:0000256" key="11">
    <source>
        <dbReference type="PIRSR" id="PIRSR006118-2"/>
    </source>
</evidence>
<protein>
    <recommendedName>
        <fullName evidence="6">3-deoxy-D-manno-octulosonate 8-phosphate phosphatase KdsC</fullName>
        <ecNumber evidence="5">3.1.3.45</ecNumber>
    </recommendedName>
    <alternativeName>
        <fullName evidence="10">KDO 8-P phosphatase</fullName>
    </alternativeName>
</protein>
<evidence type="ECO:0000256" key="10">
    <source>
        <dbReference type="ARBA" id="ARBA00031051"/>
    </source>
</evidence>
<evidence type="ECO:0000256" key="9">
    <source>
        <dbReference type="ARBA" id="ARBA00022842"/>
    </source>
</evidence>
<comment type="subunit">
    <text evidence="4">Homotetramer.</text>
</comment>
<keyword evidence="9 11" id="KW-0460">Magnesium</keyword>
<dbReference type="InterPro" id="IPR050793">
    <property type="entry name" value="CMP-NeuNAc_synthase"/>
</dbReference>
<evidence type="ECO:0000256" key="8">
    <source>
        <dbReference type="ARBA" id="ARBA00022801"/>
    </source>
</evidence>
<dbReference type="Gene3D" id="3.40.50.1000">
    <property type="entry name" value="HAD superfamily/HAD-like"/>
    <property type="match status" value="1"/>
</dbReference>
<evidence type="ECO:0000313" key="13">
    <source>
        <dbReference type="Proteomes" id="UP000516028"/>
    </source>
</evidence>
<accession>A0A7H0GGH1</accession>
<dbReference type="InterPro" id="IPR010023">
    <property type="entry name" value="KdsC_fam"/>
</dbReference>
<dbReference type="GO" id="GO:0019143">
    <property type="term" value="F:3-deoxy-manno-octulosonate-8-phosphatase activity"/>
    <property type="evidence" value="ECO:0007669"/>
    <property type="project" value="UniProtKB-EC"/>
</dbReference>
<proteinExistence type="inferred from homology"/>
<organism evidence="12 13">
    <name type="scientific">Diaphorobacter aerolatus</name>
    <dbReference type="NCBI Taxonomy" id="1288495"/>
    <lineage>
        <taxon>Bacteria</taxon>
        <taxon>Pseudomonadati</taxon>
        <taxon>Pseudomonadota</taxon>
        <taxon>Betaproteobacteria</taxon>
        <taxon>Burkholderiales</taxon>
        <taxon>Comamonadaceae</taxon>
        <taxon>Diaphorobacter</taxon>
    </lineage>
</organism>
<feature type="binding site" evidence="11">
    <location>
        <position position="127"/>
    </location>
    <ligand>
        <name>Mg(2+)</name>
        <dbReference type="ChEBI" id="CHEBI:18420"/>
    </ligand>
</feature>
<keyword evidence="13" id="KW-1185">Reference proteome</keyword>